<dbReference type="SUPFAM" id="SSF51316">
    <property type="entry name" value="Mss4-like"/>
    <property type="match status" value="1"/>
</dbReference>
<dbReference type="InterPro" id="IPR011057">
    <property type="entry name" value="Mss4-like_sf"/>
</dbReference>
<keyword evidence="3" id="KW-0862">Zinc</keyword>
<dbReference type="Gene3D" id="2.170.150.70">
    <property type="match status" value="1"/>
</dbReference>
<evidence type="ECO:0000313" key="6">
    <source>
        <dbReference type="EMBL" id="ETO13432.1"/>
    </source>
</evidence>
<feature type="domain" description="CENP-V/GFA" evidence="5">
    <location>
        <begin position="78"/>
        <end position="196"/>
    </location>
</feature>
<dbReference type="EMBL" id="ASPP01020607">
    <property type="protein sequence ID" value="ETO13432.1"/>
    <property type="molecule type" value="Genomic_DNA"/>
</dbReference>
<sequence>MQIHQIISCKKKCALSFFAKSVKSHNSQVWLQITGIINEMKNFVNQFTSRKQNVTIYFLKKSTNNVWRFGVGPDLHSYSGSCYCGNVGFEYFTKTKRQEWQIRECQCTFCRKHASKNVADPNGYLNVFVKNKKELSKFQFGLKTSWFWICRNCGVYTHATTNDDKFATINVNALPQLKEKSETNGPTKQSVPVVYDSENEEERFNTSSKRVKSINQFVKEQLKTSKTKDGN</sequence>
<evidence type="ECO:0000256" key="4">
    <source>
        <dbReference type="SAM" id="MobiDB-lite"/>
    </source>
</evidence>
<evidence type="ECO:0000259" key="5">
    <source>
        <dbReference type="PROSITE" id="PS51891"/>
    </source>
</evidence>
<dbReference type="PROSITE" id="PS51891">
    <property type="entry name" value="CENP_V_GFA"/>
    <property type="match status" value="1"/>
</dbReference>
<dbReference type="InterPro" id="IPR006913">
    <property type="entry name" value="CENP-V/GFA"/>
</dbReference>
<evidence type="ECO:0000256" key="3">
    <source>
        <dbReference type="ARBA" id="ARBA00022833"/>
    </source>
</evidence>
<dbReference type="OrthoDB" id="9985472at2759"/>
<evidence type="ECO:0000313" key="7">
    <source>
        <dbReference type="Proteomes" id="UP000023152"/>
    </source>
</evidence>
<accession>X6MJ36</accession>
<evidence type="ECO:0000256" key="1">
    <source>
        <dbReference type="ARBA" id="ARBA00005495"/>
    </source>
</evidence>
<keyword evidence="2" id="KW-0479">Metal-binding</keyword>
<keyword evidence="7" id="KW-1185">Reference proteome</keyword>
<organism evidence="6 7">
    <name type="scientific">Reticulomyxa filosa</name>
    <dbReference type="NCBI Taxonomy" id="46433"/>
    <lineage>
        <taxon>Eukaryota</taxon>
        <taxon>Sar</taxon>
        <taxon>Rhizaria</taxon>
        <taxon>Retaria</taxon>
        <taxon>Foraminifera</taxon>
        <taxon>Monothalamids</taxon>
        <taxon>Reticulomyxidae</taxon>
        <taxon>Reticulomyxa</taxon>
    </lineage>
</organism>
<proteinExistence type="inferred from homology"/>
<name>X6MJ36_RETFI</name>
<gene>
    <name evidence="6" type="ORF">RFI_23946</name>
</gene>
<protein>
    <recommendedName>
        <fullName evidence="5">CENP-V/GFA domain-containing protein</fullName>
    </recommendedName>
</protein>
<comment type="caution">
    <text evidence="6">The sequence shown here is derived from an EMBL/GenBank/DDBJ whole genome shotgun (WGS) entry which is preliminary data.</text>
</comment>
<dbReference type="AlphaFoldDB" id="X6MJ36"/>
<dbReference type="Pfam" id="PF04828">
    <property type="entry name" value="GFA"/>
    <property type="match status" value="1"/>
</dbReference>
<evidence type="ECO:0000256" key="2">
    <source>
        <dbReference type="ARBA" id="ARBA00022723"/>
    </source>
</evidence>
<dbReference type="GO" id="GO:0016846">
    <property type="term" value="F:carbon-sulfur lyase activity"/>
    <property type="evidence" value="ECO:0007669"/>
    <property type="project" value="InterPro"/>
</dbReference>
<feature type="region of interest" description="Disordered" evidence="4">
    <location>
        <begin position="178"/>
        <end position="208"/>
    </location>
</feature>
<dbReference type="Proteomes" id="UP000023152">
    <property type="component" value="Unassembled WGS sequence"/>
</dbReference>
<reference evidence="6 7" key="1">
    <citation type="journal article" date="2013" name="Curr. Biol.">
        <title>The Genome of the Foraminiferan Reticulomyxa filosa.</title>
        <authorList>
            <person name="Glockner G."/>
            <person name="Hulsmann N."/>
            <person name="Schleicher M."/>
            <person name="Noegel A.A."/>
            <person name="Eichinger L."/>
            <person name="Gallinger C."/>
            <person name="Pawlowski J."/>
            <person name="Sierra R."/>
            <person name="Euteneuer U."/>
            <person name="Pillet L."/>
            <person name="Moustafa A."/>
            <person name="Platzer M."/>
            <person name="Groth M."/>
            <person name="Szafranski K."/>
            <person name="Schliwa M."/>
        </authorList>
    </citation>
    <scope>NUCLEOTIDE SEQUENCE [LARGE SCALE GENOMIC DNA]</scope>
</reference>
<dbReference type="GO" id="GO:0046872">
    <property type="term" value="F:metal ion binding"/>
    <property type="evidence" value="ECO:0007669"/>
    <property type="project" value="UniProtKB-KW"/>
</dbReference>
<comment type="similarity">
    <text evidence="1">Belongs to the Gfa family.</text>
</comment>